<evidence type="ECO:0000313" key="1">
    <source>
        <dbReference type="EMBL" id="RKN05337.1"/>
    </source>
</evidence>
<gene>
    <name evidence="2" type="ORF">D7318_24660</name>
    <name evidence="1" type="ORF">D7319_25295</name>
</gene>
<proteinExistence type="predicted"/>
<dbReference type="Proteomes" id="UP000275024">
    <property type="component" value="Unassembled WGS sequence"/>
</dbReference>
<sequence length="116" mass="12579">MGGFAEVGAALALRGGYGLDVLPLAVRRLLLSWWARVRAGTYGREGGGWLACVWVPEGPGLGGVRPLLMEDWDDVAGAERRVGITSGDPILLAPDYRVDELLCLNFLWARVDASRR</sequence>
<protein>
    <submittedName>
        <fullName evidence="1">Uncharacterized protein</fullName>
    </submittedName>
</protein>
<reference evidence="3 4" key="1">
    <citation type="submission" date="2018-09" db="EMBL/GenBank/DDBJ databases">
        <title>Streptomyces sp. nov. DS1-2, an endophytic actinomycete isolated from roots of Dendrobium scabrilingue.</title>
        <authorList>
            <person name="Kuncharoen N."/>
            <person name="Kudo T."/>
            <person name="Ohkuma M."/>
            <person name="Yuki M."/>
            <person name="Tanasupawat S."/>
        </authorList>
    </citation>
    <scope>NUCLEOTIDE SEQUENCE [LARGE SCALE GENOMIC DNA]</scope>
    <source>
        <strain evidence="1 4">AZ1-7</strain>
        <strain evidence="2 3">DS1-2</strain>
    </source>
</reference>
<keyword evidence="3" id="KW-1185">Reference proteome</keyword>
<dbReference type="AlphaFoldDB" id="A0A3A9WGV5"/>
<evidence type="ECO:0000313" key="3">
    <source>
        <dbReference type="Proteomes" id="UP000268652"/>
    </source>
</evidence>
<evidence type="ECO:0000313" key="4">
    <source>
        <dbReference type="Proteomes" id="UP000275024"/>
    </source>
</evidence>
<organism evidence="1 4">
    <name type="scientific">Streptomyces radicis</name>
    <dbReference type="NCBI Taxonomy" id="1750517"/>
    <lineage>
        <taxon>Bacteria</taxon>
        <taxon>Bacillati</taxon>
        <taxon>Actinomycetota</taxon>
        <taxon>Actinomycetes</taxon>
        <taxon>Kitasatosporales</taxon>
        <taxon>Streptomycetaceae</taxon>
        <taxon>Streptomyces</taxon>
    </lineage>
</organism>
<dbReference type="EMBL" id="RBDY01000025">
    <property type="protein sequence ID" value="RKN16844.1"/>
    <property type="molecule type" value="Genomic_DNA"/>
</dbReference>
<name>A0A3A9WGV5_9ACTN</name>
<dbReference type="Proteomes" id="UP000268652">
    <property type="component" value="Unassembled WGS sequence"/>
</dbReference>
<evidence type="ECO:0000313" key="2">
    <source>
        <dbReference type="EMBL" id="RKN16844.1"/>
    </source>
</evidence>
<dbReference type="EMBL" id="RBDX01000027">
    <property type="protein sequence ID" value="RKN05337.1"/>
    <property type="molecule type" value="Genomic_DNA"/>
</dbReference>
<accession>A0A3A9WGV5</accession>
<comment type="caution">
    <text evidence="1">The sequence shown here is derived from an EMBL/GenBank/DDBJ whole genome shotgun (WGS) entry which is preliminary data.</text>
</comment>